<dbReference type="RefSeq" id="WP_120603627.1">
    <property type="nucleotide sequence ID" value="NZ_JABFJX010000378.1"/>
</dbReference>
<name>A0A3A8K4E2_9BACT</name>
<dbReference type="EMBL" id="RAWE01000055">
    <property type="protein sequence ID" value="RKH02386.1"/>
    <property type="molecule type" value="Genomic_DNA"/>
</dbReference>
<proteinExistence type="predicted"/>
<reference evidence="3" key="1">
    <citation type="submission" date="2018-09" db="EMBL/GenBank/DDBJ databases">
        <authorList>
            <person name="Livingstone P.G."/>
            <person name="Whitworth D.E."/>
        </authorList>
    </citation>
    <scope>NUCLEOTIDE SEQUENCE [LARGE SCALE GENOMIC DNA]</scope>
    <source>
        <strain evidence="3">CA043D</strain>
    </source>
</reference>
<keyword evidence="3" id="KW-1185">Reference proteome</keyword>
<dbReference type="SUPFAM" id="SSF48695">
    <property type="entry name" value="Multiheme cytochromes"/>
    <property type="match status" value="1"/>
</dbReference>
<gene>
    <name evidence="2" type="ORF">D7X32_17150</name>
</gene>
<dbReference type="PROSITE" id="PS51257">
    <property type="entry name" value="PROKAR_LIPOPROTEIN"/>
    <property type="match status" value="1"/>
</dbReference>
<feature type="compositionally biased region" description="Gly residues" evidence="1">
    <location>
        <begin position="42"/>
        <end position="51"/>
    </location>
</feature>
<dbReference type="Proteomes" id="UP000268313">
    <property type="component" value="Unassembled WGS sequence"/>
</dbReference>
<evidence type="ECO:0008006" key="4">
    <source>
        <dbReference type="Google" id="ProtNLM"/>
    </source>
</evidence>
<dbReference type="InterPro" id="IPR036280">
    <property type="entry name" value="Multihaem_cyt_sf"/>
</dbReference>
<evidence type="ECO:0000313" key="3">
    <source>
        <dbReference type="Proteomes" id="UP000268313"/>
    </source>
</evidence>
<sequence length="145" mass="14268">MSSDSRIQTRAAVLTVMFALVVGCADLHRGAPSPDAGVPPTDGGGSGGDGGTTVSFASDVHPLLTTGCQTCHRAGGAAGSTSFVLTGDADADYAEVSSLTDASNPSASRLLRKASGAGHGGGAIYGESTPEYQTLLAWISGGAQP</sequence>
<feature type="region of interest" description="Disordered" evidence="1">
    <location>
        <begin position="32"/>
        <end position="55"/>
    </location>
</feature>
<accession>A0A3A8K4E2</accession>
<organism evidence="2 3">
    <name type="scientific">Corallococcus carmarthensis</name>
    <dbReference type="NCBI Taxonomy" id="2316728"/>
    <lineage>
        <taxon>Bacteria</taxon>
        <taxon>Pseudomonadati</taxon>
        <taxon>Myxococcota</taxon>
        <taxon>Myxococcia</taxon>
        <taxon>Myxococcales</taxon>
        <taxon>Cystobacterineae</taxon>
        <taxon>Myxococcaceae</taxon>
        <taxon>Corallococcus</taxon>
    </lineage>
</organism>
<evidence type="ECO:0000256" key="1">
    <source>
        <dbReference type="SAM" id="MobiDB-lite"/>
    </source>
</evidence>
<evidence type="ECO:0000313" key="2">
    <source>
        <dbReference type="EMBL" id="RKH02386.1"/>
    </source>
</evidence>
<protein>
    <recommendedName>
        <fullName evidence="4">Cytochrome c domain-containing protein</fullName>
    </recommendedName>
</protein>
<comment type="caution">
    <text evidence="2">The sequence shown here is derived from an EMBL/GenBank/DDBJ whole genome shotgun (WGS) entry which is preliminary data.</text>
</comment>
<dbReference type="AlphaFoldDB" id="A0A3A8K4E2"/>
<dbReference type="OrthoDB" id="223631at2"/>